<dbReference type="Proteomes" id="UP000315400">
    <property type="component" value="Unassembled WGS sequence"/>
</dbReference>
<dbReference type="EMBL" id="VIFK01000057">
    <property type="protein sequence ID" value="TQE99505.1"/>
    <property type="molecule type" value="Genomic_DNA"/>
</dbReference>
<dbReference type="AlphaFoldDB" id="A0A540VRX5"/>
<evidence type="ECO:0000313" key="4">
    <source>
        <dbReference type="Proteomes" id="UP000315400"/>
    </source>
</evidence>
<feature type="compositionally biased region" description="Gly residues" evidence="1">
    <location>
        <begin position="233"/>
        <end position="242"/>
    </location>
</feature>
<gene>
    <name evidence="3" type="ORF">FKY71_08340</name>
</gene>
<dbReference type="Pfam" id="PF18946">
    <property type="entry name" value="Apex"/>
    <property type="match status" value="1"/>
</dbReference>
<name>A0A540VRX5_9GAMM</name>
<feature type="domain" description="Phage protein Gp138 N-terminal" evidence="2">
    <location>
        <begin position="20"/>
        <end position="117"/>
    </location>
</feature>
<protein>
    <submittedName>
        <fullName evidence="3">Phage baseplate protein</fullName>
    </submittedName>
</protein>
<dbReference type="Pfam" id="PF18352">
    <property type="entry name" value="Gp138_N"/>
    <property type="match status" value="1"/>
</dbReference>
<sequence>MFEPLQRAVDTLSSQLRVALPAQVESYDPGTQRASVKPLINRNYADGAVAEMPVIAGVPVVWPRGSGASLTMPLNRGDGVLLVFSDRSMDEWLGSGGAATPSDRRKHDLSDAIAVPGLYSFAAGGLAENNEDVLLTYSGSQVRLKPGGAVEIDSANTVTVNTTDVTINCDSATINAPDTTVNGNLQVNGSITWTGTAQGEGGGAAQFTGGVDNTGGDITSDGVSLENHTHPGDSGGTTGTPN</sequence>
<evidence type="ECO:0000313" key="3">
    <source>
        <dbReference type="EMBL" id="TQE99505.1"/>
    </source>
</evidence>
<feature type="region of interest" description="Disordered" evidence="1">
    <location>
        <begin position="213"/>
        <end position="242"/>
    </location>
</feature>
<dbReference type="InterPro" id="IPR041599">
    <property type="entry name" value="Gp138_N"/>
</dbReference>
<dbReference type="Gene3D" id="2.40.50.230">
    <property type="entry name" value="Gp5 N-terminal domain"/>
    <property type="match status" value="1"/>
</dbReference>
<comment type="caution">
    <text evidence="3">The sequence shown here is derived from an EMBL/GenBank/DDBJ whole genome shotgun (WGS) entry which is preliminary data.</text>
</comment>
<dbReference type="InterPro" id="IPR037026">
    <property type="entry name" value="Vgr_OB-fold_dom_sf"/>
</dbReference>
<dbReference type="InterPro" id="IPR044033">
    <property type="entry name" value="GpV-like_apex"/>
</dbReference>
<proteinExistence type="predicted"/>
<evidence type="ECO:0000256" key="1">
    <source>
        <dbReference type="SAM" id="MobiDB-lite"/>
    </source>
</evidence>
<evidence type="ECO:0000259" key="2">
    <source>
        <dbReference type="Pfam" id="PF18352"/>
    </source>
</evidence>
<organism evidence="3 4">
    <name type="scientific">Spiribacter salinus</name>
    <dbReference type="NCBI Taxonomy" id="1335746"/>
    <lineage>
        <taxon>Bacteria</taxon>
        <taxon>Pseudomonadati</taxon>
        <taxon>Pseudomonadota</taxon>
        <taxon>Gammaproteobacteria</taxon>
        <taxon>Chromatiales</taxon>
        <taxon>Ectothiorhodospiraceae</taxon>
        <taxon>Spiribacter</taxon>
    </lineage>
</organism>
<reference evidence="3 4" key="1">
    <citation type="submission" date="2019-06" db="EMBL/GenBank/DDBJ databases">
        <title>Metagenome assembled Genome of Spiribacter salinus SL48-SHIP from the microbial mat of Salt Lake 48 (Novosibirsk region, Russia).</title>
        <authorList>
            <person name="Shipova A."/>
            <person name="Rozanov A.S."/>
            <person name="Bryanskaya A.V."/>
            <person name="Peltek S.E."/>
        </authorList>
    </citation>
    <scope>NUCLEOTIDE SEQUENCE [LARGE SCALE GENOMIC DNA]</scope>
    <source>
        <strain evidence="3">SL48-SHIP-2</strain>
    </source>
</reference>
<accession>A0A540VRX5</accession>